<dbReference type="SUPFAM" id="SSF52540">
    <property type="entry name" value="P-loop containing nucleoside triphosphate hydrolases"/>
    <property type="match status" value="1"/>
</dbReference>
<dbReference type="Gene3D" id="3.40.50.300">
    <property type="entry name" value="P-loop containing nucleotide triphosphate hydrolases"/>
    <property type="match status" value="1"/>
</dbReference>
<evidence type="ECO:0000259" key="3">
    <source>
        <dbReference type="Pfam" id="PF24883"/>
    </source>
</evidence>
<keyword evidence="5" id="KW-1185">Reference proteome</keyword>
<dbReference type="InterPro" id="IPR056884">
    <property type="entry name" value="NPHP3-like_N"/>
</dbReference>
<evidence type="ECO:0000313" key="5">
    <source>
        <dbReference type="Proteomes" id="UP000541558"/>
    </source>
</evidence>
<evidence type="ECO:0000256" key="1">
    <source>
        <dbReference type="ARBA" id="ARBA00022737"/>
    </source>
</evidence>
<evidence type="ECO:0000313" key="4">
    <source>
        <dbReference type="EMBL" id="KAF5336589.1"/>
    </source>
</evidence>
<keyword evidence="1" id="KW-0677">Repeat</keyword>
<feature type="region of interest" description="Disordered" evidence="2">
    <location>
        <begin position="1"/>
        <end position="50"/>
    </location>
</feature>
<protein>
    <recommendedName>
        <fullName evidence="3">Nephrocystin 3-like N-terminal domain-containing protein</fullName>
    </recommendedName>
</protein>
<proteinExistence type="predicted"/>
<organism evidence="4 5">
    <name type="scientific">Ephemerocybe angulata</name>
    <dbReference type="NCBI Taxonomy" id="980116"/>
    <lineage>
        <taxon>Eukaryota</taxon>
        <taxon>Fungi</taxon>
        <taxon>Dikarya</taxon>
        <taxon>Basidiomycota</taxon>
        <taxon>Agaricomycotina</taxon>
        <taxon>Agaricomycetes</taxon>
        <taxon>Agaricomycetidae</taxon>
        <taxon>Agaricales</taxon>
        <taxon>Agaricineae</taxon>
        <taxon>Psathyrellaceae</taxon>
        <taxon>Ephemerocybe</taxon>
    </lineage>
</organism>
<feature type="domain" description="Nephrocystin 3-like N-terminal" evidence="3">
    <location>
        <begin position="127"/>
        <end position="292"/>
    </location>
</feature>
<dbReference type="AlphaFoldDB" id="A0A8H5C7I7"/>
<dbReference type="PANTHER" id="PTHR10039:SF14">
    <property type="entry name" value="NACHT DOMAIN-CONTAINING PROTEIN"/>
    <property type="match status" value="1"/>
</dbReference>
<comment type="caution">
    <text evidence="4">The sequence shown here is derived from an EMBL/GenBank/DDBJ whole genome shotgun (WGS) entry which is preliminary data.</text>
</comment>
<feature type="compositionally biased region" description="Low complexity" evidence="2">
    <location>
        <begin position="30"/>
        <end position="41"/>
    </location>
</feature>
<dbReference type="EMBL" id="JAACJK010000058">
    <property type="protein sequence ID" value="KAF5336589.1"/>
    <property type="molecule type" value="Genomic_DNA"/>
</dbReference>
<sequence>MASKRQRSPPGGLSDTNSLSPSKKGKTCEISSIPSTSSSPTGAHLAPMPSHSVLHSAPTFFPNAREFQLDRLEYTHTAHHHYPPKQADLEVGWNRLLERSAPNALYDSAARFDPPKCDEDTRIEVTNEILEWIQERDAPTQLLCMTGAAGSGKSALQQTVSELCASRGILASSFFFNANDSTRNNVSGIVPTIAYQLGQKNFGLRQLIGAAVGGDPFIFDKALKTQMEVLIVDPVHRFLANQPPNPDPFSYVLLIDGLDECSEEDRQRELLVAIQECLLYGRTPFRIFLASRPESAIHEALHEGGHLHIAAYHIRLSDDYDASGDIRRSVQRRLHDLSLRRELMEAASGQYVYAATVTRYISEPRGSPAERLRAVLPWATGKGKPFASLDVLYRNIILKAQQAFEEVDEDGRDFLLLLNCLIWVNKSWTKAGLAHQEELYQLVSRGSKIIFCDLRSILHITKDNLTIYHKSFLDFLQDKDRAGAVYVYRGHLAEYFSKCCLDRITEFSVDVIEGWRRRASLRVSNGEDWWNYRRFTLEYCLEFLSNFVPSYW</sequence>
<accession>A0A8H5C7I7</accession>
<evidence type="ECO:0000256" key="2">
    <source>
        <dbReference type="SAM" id="MobiDB-lite"/>
    </source>
</evidence>
<reference evidence="4 5" key="1">
    <citation type="journal article" date="2020" name="ISME J.">
        <title>Uncovering the hidden diversity of litter-decomposition mechanisms in mushroom-forming fungi.</title>
        <authorList>
            <person name="Floudas D."/>
            <person name="Bentzer J."/>
            <person name="Ahren D."/>
            <person name="Johansson T."/>
            <person name="Persson P."/>
            <person name="Tunlid A."/>
        </authorList>
    </citation>
    <scope>NUCLEOTIDE SEQUENCE [LARGE SCALE GENOMIC DNA]</scope>
    <source>
        <strain evidence="4 5">CBS 175.51</strain>
    </source>
</reference>
<dbReference type="PANTHER" id="PTHR10039">
    <property type="entry name" value="AMELOGENIN"/>
    <property type="match status" value="1"/>
</dbReference>
<gene>
    <name evidence="4" type="ORF">D9611_006631</name>
</gene>
<dbReference type="OrthoDB" id="5967843at2759"/>
<name>A0A8H5C7I7_9AGAR</name>
<dbReference type="Pfam" id="PF24883">
    <property type="entry name" value="NPHP3_N"/>
    <property type="match status" value="1"/>
</dbReference>
<dbReference type="InterPro" id="IPR027417">
    <property type="entry name" value="P-loop_NTPase"/>
</dbReference>
<dbReference type="Proteomes" id="UP000541558">
    <property type="component" value="Unassembled WGS sequence"/>
</dbReference>